<sequence>MRRGTLFQSGDDVSDATAYAFLSSQPQGSQLVHEDLEQIHDDDLEEMDLKWNMALLSMRARKFYQRTGRKIIIDGNSTAGYDKSKRYLAPKSCLEEFQQPEINWYGPRNSSSKPTTVDTKWKEKFFNHANNVRLEEPKKASENTDAPIIEDWVSDDEEEVESTPKVEKKIPTATKEASVNIVKPSRRTVM</sequence>
<accession>A0ABQ5BLM5</accession>
<dbReference type="EMBL" id="BQNB010013410">
    <property type="protein sequence ID" value="GJT15611.1"/>
    <property type="molecule type" value="Genomic_DNA"/>
</dbReference>
<organism evidence="1 2">
    <name type="scientific">Tanacetum coccineum</name>
    <dbReference type="NCBI Taxonomy" id="301880"/>
    <lineage>
        <taxon>Eukaryota</taxon>
        <taxon>Viridiplantae</taxon>
        <taxon>Streptophyta</taxon>
        <taxon>Embryophyta</taxon>
        <taxon>Tracheophyta</taxon>
        <taxon>Spermatophyta</taxon>
        <taxon>Magnoliopsida</taxon>
        <taxon>eudicotyledons</taxon>
        <taxon>Gunneridae</taxon>
        <taxon>Pentapetalae</taxon>
        <taxon>asterids</taxon>
        <taxon>campanulids</taxon>
        <taxon>Asterales</taxon>
        <taxon>Asteraceae</taxon>
        <taxon>Asteroideae</taxon>
        <taxon>Anthemideae</taxon>
        <taxon>Anthemidinae</taxon>
        <taxon>Tanacetum</taxon>
    </lineage>
</organism>
<proteinExistence type="predicted"/>
<name>A0ABQ5BLM5_9ASTR</name>
<dbReference type="Proteomes" id="UP001151760">
    <property type="component" value="Unassembled WGS sequence"/>
</dbReference>
<evidence type="ECO:0000313" key="2">
    <source>
        <dbReference type="Proteomes" id="UP001151760"/>
    </source>
</evidence>
<keyword evidence="2" id="KW-1185">Reference proteome</keyword>
<protein>
    <submittedName>
        <fullName evidence="1">Uncharacterized protein</fullName>
    </submittedName>
</protein>
<comment type="caution">
    <text evidence="1">The sequence shown here is derived from an EMBL/GenBank/DDBJ whole genome shotgun (WGS) entry which is preliminary data.</text>
</comment>
<gene>
    <name evidence="1" type="ORF">Tco_0874317</name>
</gene>
<reference evidence="1" key="2">
    <citation type="submission" date="2022-01" db="EMBL/GenBank/DDBJ databases">
        <authorList>
            <person name="Yamashiro T."/>
            <person name="Shiraishi A."/>
            <person name="Satake H."/>
            <person name="Nakayama K."/>
        </authorList>
    </citation>
    <scope>NUCLEOTIDE SEQUENCE</scope>
</reference>
<evidence type="ECO:0000313" key="1">
    <source>
        <dbReference type="EMBL" id="GJT15611.1"/>
    </source>
</evidence>
<reference evidence="1" key="1">
    <citation type="journal article" date="2022" name="Int. J. Mol. Sci.">
        <title>Draft Genome of Tanacetum Coccineum: Genomic Comparison of Closely Related Tanacetum-Family Plants.</title>
        <authorList>
            <person name="Yamashiro T."/>
            <person name="Shiraishi A."/>
            <person name="Nakayama K."/>
            <person name="Satake H."/>
        </authorList>
    </citation>
    <scope>NUCLEOTIDE SEQUENCE</scope>
</reference>